<protein>
    <recommendedName>
        <fullName evidence="2">N-acetylmuramoyl-L-alanine amidase</fullName>
        <ecNumber evidence="2">3.5.1.28</ecNumber>
    </recommendedName>
</protein>
<dbReference type="Proteomes" id="UP000694480">
    <property type="component" value="Unassembled WGS sequence"/>
</dbReference>
<organism evidence="5 6">
    <name type="scientific">Planobacterium oryzisoli</name>
    <dbReference type="NCBI Taxonomy" id="2771435"/>
    <lineage>
        <taxon>Bacteria</taxon>
        <taxon>Pseudomonadati</taxon>
        <taxon>Bacteroidota</taxon>
        <taxon>Flavobacteriia</taxon>
        <taxon>Flavobacteriales</taxon>
        <taxon>Weeksellaceae</taxon>
        <taxon>Chryseobacterium group</taxon>
        <taxon>Chryseobacterium</taxon>
    </lineage>
</organism>
<evidence type="ECO:0000256" key="3">
    <source>
        <dbReference type="ARBA" id="ARBA00022801"/>
    </source>
</evidence>
<dbReference type="EC" id="3.5.1.28" evidence="2"/>
<keyword evidence="3" id="KW-0378">Hydrolase</keyword>
<dbReference type="InterPro" id="IPR050695">
    <property type="entry name" value="N-acetylmuramoyl_amidase_3"/>
</dbReference>
<dbReference type="GO" id="GO:0008745">
    <property type="term" value="F:N-acetylmuramoyl-L-alanine amidase activity"/>
    <property type="evidence" value="ECO:0007669"/>
    <property type="project" value="UniProtKB-EC"/>
</dbReference>
<name>A0A930YUX0_9FLAO</name>
<dbReference type="EMBL" id="JADKYY010000003">
    <property type="protein sequence ID" value="MBF5026824.1"/>
    <property type="molecule type" value="Genomic_DNA"/>
</dbReference>
<dbReference type="PANTHER" id="PTHR30404">
    <property type="entry name" value="N-ACETYLMURAMOYL-L-ALANINE AMIDASE"/>
    <property type="match status" value="1"/>
</dbReference>
<dbReference type="SUPFAM" id="SSF53187">
    <property type="entry name" value="Zn-dependent exopeptidases"/>
    <property type="match status" value="1"/>
</dbReference>
<comment type="caution">
    <text evidence="5">The sequence shown here is derived from an EMBL/GenBank/DDBJ whole genome shotgun (WGS) entry which is preliminary data.</text>
</comment>
<accession>A0A930YUX0</accession>
<dbReference type="InterPro" id="IPR002508">
    <property type="entry name" value="MurNAc-LAA_cat"/>
</dbReference>
<evidence type="ECO:0000256" key="2">
    <source>
        <dbReference type="ARBA" id="ARBA00011901"/>
    </source>
</evidence>
<proteinExistence type="predicted"/>
<evidence type="ECO:0000313" key="5">
    <source>
        <dbReference type="EMBL" id="MBF5026824.1"/>
    </source>
</evidence>
<feature type="domain" description="MurNAc-LAA" evidence="4">
    <location>
        <begin position="97"/>
        <end position="255"/>
    </location>
</feature>
<dbReference type="Pfam" id="PF01520">
    <property type="entry name" value="Amidase_3"/>
    <property type="match status" value="1"/>
</dbReference>
<dbReference type="GO" id="GO:0030288">
    <property type="term" value="C:outer membrane-bounded periplasmic space"/>
    <property type="evidence" value="ECO:0007669"/>
    <property type="project" value="TreeGrafter"/>
</dbReference>
<dbReference type="PANTHER" id="PTHR30404:SF0">
    <property type="entry name" value="N-ACETYLMURAMOYL-L-ALANINE AMIDASE AMIC"/>
    <property type="match status" value="1"/>
</dbReference>
<dbReference type="AlphaFoldDB" id="A0A930YUX0"/>
<dbReference type="GO" id="GO:0009253">
    <property type="term" value="P:peptidoglycan catabolic process"/>
    <property type="evidence" value="ECO:0007669"/>
    <property type="project" value="InterPro"/>
</dbReference>
<dbReference type="RefSeq" id="WP_194738753.1">
    <property type="nucleotide sequence ID" value="NZ_JADKYY010000003.1"/>
</dbReference>
<reference evidence="5" key="1">
    <citation type="submission" date="2020-11" db="EMBL/GenBank/DDBJ databases">
        <title>Genome seq and assembly of Planobacterium sp.</title>
        <authorList>
            <person name="Chhetri G."/>
        </authorList>
    </citation>
    <scope>NUCLEOTIDE SEQUENCE</scope>
    <source>
        <strain evidence="5">GCR5</strain>
    </source>
</reference>
<dbReference type="SMART" id="SM00646">
    <property type="entry name" value="Ami_3"/>
    <property type="match status" value="1"/>
</dbReference>
<dbReference type="Gene3D" id="3.40.630.40">
    <property type="entry name" value="Zn-dependent exopeptidases"/>
    <property type="match status" value="1"/>
</dbReference>
<gene>
    <name evidence="5" type="ORF">IC612_03310</name>
</gene>
<sequence>MKIYIITSVLSKYLSIALLLFTFTLGAQEKFIVVLDAGHGGKDHGAARTYPEIGYVAEKDVTLNVALAVGRMLEKHKDFKVIYTRKTDVYPTLTERTNLANRSKADLFLSIHVNANQKTSPYGTETYVQGPDQNRTNLEVAKAENDVIFLDAQDRQTFGSYDPSSPESLIALKIQQSRYLEGSLILGGFIEGNFANKDKRLSRGVKQMNLHVLRMNAMPSVLIEVGFVSNYDEAHYLASSKGQAEISESIYEAVISYKKAYDRKSGGGRIVESKPAVVEEQPLKNDFRILLMSSPSKYVPGDPALKGLNYILTIKEGNLYKYYYANTNMASVRDRNIKTARDAGFKNATSIGFTPDQKLASGYYTIEIYAGKDRLASSSPILKAVSDKAVRTKVGGVFYYTYGTAKTLEEAIAIMKDLEKKGLKNLVIQKVVK</sequence>
<keyword evidence="6" id="KW-1185">Reference proteome</keyword>
<dbReference type="FunFam" id="3.40.630.40:FF:000005">
    <property type="entry name" value="N-acetylmuramoyl-L-alanine amidase (AmiA)"/>
    <property type="match status" value="1"/>
</dbReference>
<evidence type="ECO:0000259" key="4">
    <source>
        <dbReference type="SMART" id="SM00646"/>
    </source>
</evidence>
<comment type="catalytic activity">
    <reaction evidence="1">
        <text>Hydrolyzes the link between N-acetylmuramoyl residues and L-amino acid residues in certain cell-wall glycopeptides.</text>
        <dbReference type="EC" id="3.5.1.28"/>
    </reaction>
</comment>
<evidence type="ECO:0000313" key="6">
    <source>
        <dbReference type="Proteomes" id="UP000694480"/>
    </source>
</evidence>
<evidence type="ECO:0000256" key="1">
    <source>
        <dbReference type="ARBA" id="ARBA00001561"/>
    </source>
</evidence>
<dbReference type="CDD" id="cd02696">
    <property type="entry name" value="MurNAc-LAA"/>
    <property type="match status" value="1"/>
</dbReference>